<dbReference type="WBParaSite" id="JU765_v2.g7266.t1">
    <property type="protein sequence ID" value="JU765_v2.g7266.t1"/>
    <property type="gene ID" value="JU765_v2.g7266"/>
</dbReference>
<evidence type="ECO:0000313" key="2">
    <source>
        <dbReference type="WBParaSite" id="JU765_v2.g7266.t1"/>
    </source>
</evidence>
<protein>
    <submittedName>
        <fullName evidence="2">Protein transport protein Sec24B</fullName>
    </submittedName>
</protein>
<proteinExistence type="predicted"/>
<reference evidence="2" key="1">
    <citation type="submission" date="2022-11" db="UniProtKB">
        <authorList>
            <consortium name="WormBaseParasite"/>
        </authorList>
    </citation>
    <scope>IDENTIFICATION</scope>
</reference>
<dbReference type="Proteomes" id="UP000887576">
    <property type="component" value="Unplaced"/>
</dbReference>
<sequence>MNHMPQYAGSNYQQNGSGISPSVCNPWLPNNQEIFRCTVGAIPETPKLSTDCRLPLALTLHPFRDQRNLHVIKGSIVRCRYCRAYINPYIYMPDNRHWRCNICYRSNDIPDEFYFDHDKGRYGDPTTRPEIQNNTVEFIATSDYMLRPPQPACYFFVLDVSKSAIESGYLHIFAEQLSISLDMLPGGENVLVGFMCVDSALHFFQFIDGENKPRHLVSPDCDEAFQPVYDGLIVNLNSHRQSVGLFVQSLPALFEESTADDGNCLGVGLQLAFSLINEIGGRVTVMQARLPNLGVGSLKNRENKENKTQNFGPATDFYKRLALESVGKQVSYDLFVLGRSSIDLATLAEMSKVSGGSVYYFPNFHAVRNIPQVKRYEKLLVRYLTRKIGFEAVLRIRCSRGVSLHSFYGNFFVRSTDLLAIPTVSPDAALGVQLQVDESLSGQQTICFQAALLYTSSRGDRRIRVHTMCLPIVTEIRQMYETFDLQACGAMLAKMASERAMTGSDLSDCREGIINAGVDAFASYNKYQSLQSGWIYSPIAAHLKLFIKYVLGCLKHRAFSSSSAISTDEQVALMLFFRTAAIEAITLELYPALYAVHDLIPGNLQHPARLPLTYECINQRGIYVLDTGSFVYLYVTASVHPQLIESYFGVNGFGQIDEDLIIQQRDNPYSEVLFAFIRTLQAERAGYFAPIITIREDSPRRHLFTGRLIEDRTEKSHSLIEFYHHIEREISR</sequence>
<accession>A0AC34RIQ8</accession>
<organism evidence="1 2">
    <name type="scientific">Panagrolaimus sp. JU765</name>
    <dbReference type="NCBI Taxonomy" id="591449"/>
    <lineage>
        <taxon>Eukaryota</taxon>
        <taxon>Metazoa</taxon>
        <taxon>Ecdysozoa</taxon>
        <taxon>Nematoda</taxon>
        <taxon>Chromadorea</taxon>
        <taxon>Rhabditida</taxon>
        <taxon>Tylenchina</taxon>
        <taxon>Panagrolaimomorpha</taxon>
        <taxon>Panagrolaimoidea</taxon>
        <taxon>Panagrolaimidae</taxon>
        <taxon>Panagrolaimus</taxon>
    </lineage>
</organism>
<name>A0AC34RIQ8_9BILA</name>
<evidence type="ECO:0000313" key="1">
    <source>
        <dbReference type="Proteomes" id="UP000887576"/>
    </source>
</evidence>